<dbReference type="Proteomes" id="UP000662818">
    <property type="component" value="Chromosome"/>
</dbReference>
<evidence type="ECO:0000256" key="1">
    <source>
        <dbReference type="ARBA" id="ARBA00009865"/>
    </source>
</evidence>
<dbReference type="InterPro" id="IPR006710">
    <property type="entry name" value="Glyco_hydro_43"/>
</dbReference>
<dbReference type="PANTHER" id="PTHR43772">
    <property type="entry name" value="ENDO-1,4-BETA-XYLANASE"/>
    <property type="match status" value="1"/>
</dbReference>
<dbReference type="Pfam" id="PF16640">
    <property type="entry name" value="Big_3_5"/>
    <property type="match status" value="1"/>
</dbReference>
<keyword evidence="6" id="KW-0326">Glycosidase</keyword>
<evidence type="ECO:0000256" key="5">
    <source>
        <dbReference type="ARBA" id="ARBA00023277"/>
    </source>
</evidence>
<evidence type="ECO:0000259" key="8">
    <source>
        <dbReference type="PROSITE" id="PS51175"/>
    </source>
</evidence>
<evidence type="ECO:0000313" key="9">
    <source>
        <dbReference type="EMBL" id="QSR25747.1"/>
    </source>
</evidence>
<dbReference type="Pfam" id="PF03422">
    <property type="entry name" value="CBM_6"/>
    <property type="match status" value="1"/>
</dbReference>
<feature type="domain" description="CBM6" evidence="8">
    <location>
        <begin position="662"/>
        <end position="800"/>
    </location>
</feature>
<dbReference type="SUPFAM" id="SSF75005">
    <property type="entry name" value="Arabinanase/levansucrase/invertase"/>
    <property type="match status" value="1"/>
</dbReference>
<dbReference type="Gene3D" id="2.60.120.260">
    <property type="entry name" value="Galactose-binding domain-like"/>
    <property type="match status" value="2"/>
</dbReference>
<dbReference type="PROSITE" id="PS51175">
    <property type="entry name" value="CBM6"/>
    <property type="match status" value="1"/>
</dbReference>
<reference evidence="9 10" key="1">
    <citation type="submission" date="2017-06" db="EMBL/GenBank/DDBJ databases">
        <title>Complete Genome Sequence of the Soil Carbazole-Degrading Bacterium Nocardioides aromaticivorans IC177.</title>
        <authorList>
            <person name="Vejarano F."/>
            <person name="Suzuki-Minakuchi C."/>
            <person name="Ohtsubo Y."/>
            <person name="Tsuda M."/>
            <person name="Okada K."/>
            <person name="Nojiri H."/>
        </authorList>
    </citation>
    <scope>NUCLEOTIDE SEQUENCE [LARGE SCALE GENOMIC DNA]</scope>
    <source>
        <strain evidence="9 10">IC177</strain>
    </source>
</reference>
<protein>
    <recommendedName>
        <fullName evidence="8">CBM6 domain-containing protein</fullName>
    </recommendedName>
</protein>
<evidence type="ECO:0000256" key="4">
    <source>
        <dbReference type="ARBA" id="ARBA00022801"/>
    </source>
</evidence>
<proteinExistence type="inferred from homology"/>
<evidence type="ECO:0000313" key="10">
    <source>
        <dbReference type="Proteomes" id="UP000662818"/>
    </source>
</evidence>
<dbReference type="InterPro" id="IPR005084">
    <property type="entry name" value="CBM6"/>
</dbReference>
<dbReference type="InterPro" id="IPR023296">
    <property type="entry name" value="Glyco_hydro_beta-prop_sf"/>
</dbReference>
<dbReference type="SUPFAM" id="SSF49785">
    <property type="entry name" value="Galactose-binding domain-like"/>
    <property type="match status" value="2"/>
</dbReference>
<organism evidence="9 10">
    <name type="scientific">Nocardioides aromaticivorans</name>
    <dbReference type="NCBI Taxonomy" id="200618"/>
    <lineage>
        <taxon>Bacteria</taxon>
        <taxon>Bacillati</taxon>
        <taxon>Actinomycetota</taxon>
        <taxon>Actinomycetes</taxon>
        <taxon>Propionibacteriales</taxon>
        <taxon>Nocardioidaceae</taxon>
        <taxon>Nocardioides</taxon>
    </lineage>
</organism>
<dbReference type="InterPro" id="IPR052176">
    <property type="entry name" value="Glycosyl_Hydrlase_43_Enz"/>
</dbReference>
<comment type="similarity">
    <text evidence="1">Belongs to the glycosyl hydrolase 43 family.</text>
</comment>
<keyword evidence="3" id="KW-0732">Signal</keyword>
<dbReference type="Gene3D" id="2.115.10.20">
    <property type="entry name" value="Glycosyl hydrolase domain, family 43"/>
    <property type="match status" value="1"/>
</dbReference>
<dbReference type="Pfam" id="PF02018">
    <property type="entry name" value="CBM_4_9"/>
    <property type="match status" value="1"/>
</dbReference>
<dbReference type="CDD" id="cd04084">
    <property type="entry name" value="CBM6_xylanase-like"/>
    <property type="match status" value="1"/>
</dbReference>
<gene>
    <name evidence="9" type="ORF">CFH99_08945</name>
</gene>
<dbReference type="Gene3D" id="2.60.40.10">
    <property type="entry name" value="Immunoglobulins"/>
    <property type="match status" value="2"/>
</dbReference>
<sequence>MLALTICGDGRHTAPRSPIGPPVADASGAPAPTSSDAHALGRCRAPPERSCRPGSTHPRPQRRGTMNRTRSRRATASLAALAVGCSLAMAVAAPQGARAAEAVRAGAALDTAPAELVTNGDIEAGTAGWTAVGSATLSLGYSTRHGGAMSLKVNGRTAHTDGASRAIEGLIAGTTYDVSAWVHYRDLGDASTDFAVVLSDAGGSSRVMAQSAVEKGSSTATTTFGHVSGSFTVPTTGLDLSTAKVSIQSVGPATVPDIFFVDDISVYGEREVPPPPPDPLERNDNTAPGSFGAFAKTPGTDAASRRGNPLVTQNFGADPWAMEHDGRVYVYTTNDTQEWVDHVENGESNNYGRINEINVWSSADLVNWTNHGPINAAGADGITRAATNRPGNSWAPAAAAKDVDGDGDDEFFLYFANSAGGIWVLRGESPLGPFTSPLNRSLIGFDTPGVNDNSNREANDVVWLFDPAVLVDDDGEAYIYFGGGVPTGEANHPNTARMAKLGDDMVSLADDNDDGQVDEVQMIDAPGVFEDSGIHKVGDTYYYTYCTNFSHTLSGVDFGRGDIVVMESDSPLGPWSEPKLAFANQAQFFGAGTGGNNHHAFFDFQGSWYLTYHAQTLDVAIEDGASAGYRNAHIDEVDMGADGTIAPVTGTYAGPGQKAAFDPYEGPVSAETIAWQAGTRQGYVGTSTWEGQTPTPKLTSIDDGDWTSLAGVDFGDGAAGLTARVLPKAGGTITVSTSPDPAQADAVVGSITVPAGDGSTWTDLDLPLAEGALTGTNDLFFRYSGEDAGQLFDVETWSFAPVEAPQPVETAVSVAPVTMVYGQVGWLRVAVSGADEGTVSTTVGGRKVTAEIDEDGKAKLPIARRSLPPGTHDLTVSYAGTPEFAPSSTSVRVSVVKARGQLTVSAPTKVRTGSYLTVRARVSASGLSPTGKVTVALAGVRVRPVTAVVRDGVATVRLRVPRSTRVGTKQLRVTYTGSPFVTATKAVRSVRVTR</sequence>
<dbReference type="Pfam" id="PF04616">
    <property type="entry name" value="Glyco_hydro_43"/>
    <property type="match status" value="1"/>
</dbReference>
<feature type="compositionally biased region" description="Low complexity" evidence="7">
    <location>
        <begin position="63"/>
        <end position="73"/>
    </location>
</feature>
<name>A0ABX7PJ08_9ACTN</name>
<dbReference type="InterPro" id="IPR008979">
    <property type="entry name" value="Galactose-bd-like_sf"/>
</dbReference>
<keyword evidence="10" id="KW-1185">Reference proteome</keyword>
<evidence type="ECO:0000256" key="3">
    <source>
        <dbReference type="ARBA" id="ARBA00022729"/>
    </source>
</evidence>
<keyword evidence="2" id="KW-0624">Polysaccharide degradation</keyword>
<dbReference type="PANTHER" id="PTHR43772:SF2">
    <property type="entry name" value="PUTATIVE (AFU_ORTHOLOGUE AFUA_2G04480)-RELATED"/>
    <property type="match status" value="1"/>
</dbReference>
<dbReference type="SMART" id="SM00606">
    <property type="entry name" value="CBD_IV"/>
    <property type="match status" value="1"/>
</dbReference>
<dbReference type="InterPro" id="IPR013783">
    <property type="entry name" value="Ig-like_fold"/>
</dbReference>
<feature type="region of interest" description="Disordered" evidence="7">
    <location>
        <begin position="269"/>
        <end position="309"/>
    </location>
</feature>
<keyword evidence="4" id="KW-0378">Hydrolase</keyword>
<evidence type="ECO:0000256" key="2">
    <source>
        <dbReference type="ARBA" id="ARBA00022651"/>
    </source>
</evidence>
<feature type="region of interest" description="Disordered" evidence="7">
    <location>
        <begin position="1"/>
        <end position="73"/>
    </location>
</feature>
<dbReference type="CDD" id="cd09003">
    <property type="entry name" value="GH43_XynD-like"/>
    <property type="match status" value="1"/>
</dbReference>
<evidence type="ECO:0000256" key="6">
    <source>
        <dbReference type="ARBA" id="ARBA00023295"/>
    </source>
</evidence>
<keyword evidence="5" id="KW-0119">Carbohydrate metabolism</keyword>
<evidence type="ECO:0000256" key="7">
    <source>
        <dbReference type="SAM" id="MobiDB-lite"/>
    </source>
</evidence>
<dbReference type="InterPro" id="IPR003305">
    <property type="entry name" value="CenC_carb-bd"/>
</dbReference>
<keyword evidence="2" id="KW-0858">Xylan degradation</keyword>
<accession>A0ABX7PJ08</accession>
<dbReference type="InterPro" id="IPR032109">
    <property type="entry name" value="Big_3_5"/>
</dbReference>
<dbReference type="InterPro" id="IPR006584">
    <property type="entry name" value="Cellulose-bd_IV"/>
</dbReference>
<dbReference type="EMBL" id="CP022295">
    <property type="protein sequence ID" value="QSR25747.1"/>
    <property type="molecule type" value="Genomic_DNA"/>
</dbReference>